<comment type="pathway">
    <text evidence="2">Purine metabolism; 3',5'-cyclic di-GMP biosynthesis.</text>
</comment>
<dbReference type="Pfam" id="PF00990">
    <property type="entry name" value="GGDEF"/>
    <property type="match status" value="1"/>
</dbReference>
<dbReference type="PANTHER" id="PTHR45138">
    <property type="entry name" value="REGULATORY COMPONENTS OF SENSORY TRANSDUCTION SYSTEM"/>
    <property type="match status" value="1"/>
</dbReference>
<dbReference type="GO" id="GO:0052621">
    <property type="term" value="F:diguanylate cyclase activity"/>
    <property type="evidence" value="ECO:0007669"/>
    <property type="project" value="UniProtKB-EC"/>
</dbReference>
<dbReference type="EMBL" id="JBFMVT010000002">
    <property type="protein sequence ID" value="MEW7311568.1"/>
    <property type="molecule type" value="Genomic_DNA"/>
</dbReference>
<keyword evidence="6" id="KW-0472">Membrane</keyword>
<keyword evidence="6" id="KW-1133">Transmembrane helix</keyword>
<reference evidence="8 9" key="1">
    <citation type="submission" date="2024-07" db="EMBL/GenBank/DDBJ databases">
        <authorList>
            <person name="Wang L."/>
        </authorList>
    </citation>
    <scope>NUCLEOTIDE SEQUENCE [LARGE SCALE GENOMIC DNA]</scope>
    <source>
        <strain evidence="8 9">WL359</strain>
    </source>
</reference>
<evidence type="ECO:0000259" key="7">
    <source>
        <dbReference type="PROSITE" id="PS50887"/>
    </source>
</evidence>
<accession>A0ABV3NPW1</accession>
<keyword evidence="4" id="KW-0342">GTP-binding</keyword>
<evidence type="ECO:0000256" key="5">
    <source>
        <dbReference type="ARBA" id="ARBA00034247"/>
    </source>
</evidence>
<evidence type="ECO:0000313" key="8">
    <source>
        <dbReference type="EMBL" id="MEW7311568.1"/>
    </source>
</evidence>
<dbReference type="EC" id="2.7.7.65" evidence="3"/>
<proteinExistence type="predicted"/>
<dbReference type="SMART" id="SM00267">
    <property type="entry name" value="GGDEF"/>
    <property type="match status" value="1"/>
</dbReference>
<dbReference type="CDD" id="cd18773">
    <property type="entry name" value="PDC1_HK_sensor"/>
    <property type="match status" value="1"/>
</dbReference>
<dbReference type="InterPro" id="IPR050469">
    <property type="entry name" value="Diguanylate_Cyclase"/>
</dbReference>
<dbReference type="InterPro" id="IPR043128">
    <property type="entry name" value="Rev_trsase/Diguanyl_cyclase"/>
</dbReference>
<comment type="cofactor">
    <cofactor evidence="1">
        <name>Mg(2+)</name>
        <dbReference type="ChEBI" id="CHEBI:18420"/>
    </cofactor>
</comment>
<evidence type="ECO:0000256" key="2">
    <source>
        <dbReference type="ARBA" id="ARBA00004665"/>
    </source>
</evidence>
<feature type="domain" description="GGDEF" evidence="7">
    <location>
        <begin position="383"/>
        <end position="513"/>
    </location>
</feature>
<keyword evidence="8" id="KW-0548">Nucleotidyltransferase</keyword>
<protein>
    <recommendedName>
        <fullName evidence="3">diguanylate cyclase</fullName>
        <ecNumber evidence="3">2.7.7.65</ecNumber>
    </recommendedName>
</protein>
<dbReference type="SUPFAM" id="SSF55073">
    <property type="entry name" value="Nucleotide cyclase"/>
    <property type="match status" value="1"/>
</dbReference>
<dbReference type="Gene3D" id="3.30.70.270">
    <property type="match status" value="1"/>
</dbReference>
<dbReference type="Gene3D" id="3.30.450.20">
    <property type="entry name" value="PAS domain"/>
    <property type="match status" value="2"/>
</dbReference>
<keyword evidence="8" id="KW-0808">Transferase</keyword>
<organism evidence="8 9">
    <name type="scientific">Buttiauxella gaviniae</name>
    <dbReference type="NCBI Taxonomy" id="82990"/>
    <lineage>
        <taxon>Bacteria</taxon>
        <taxon>Pseudomonadati</taxon>
        <taxon>Pseudomonadota</taxon>
        <taxon>Gammaproteobacteria</taxon>
        <taxon>Enterobacterales</taxon>
        <taxon>Enterobacteriaceae</taxon>
        <taxon>Buttiauxella</taxon>
    </lineage>
</organism>
<dbReference type="CDD" id="cd01949">
    <property type="entry name" value="GGDEF"/>
    <property type="match status" value="1"/>
</dbReference>
<dbReference type="NCBIfam" id="TIGR00254">
    <property type="entry name" value="GGDEF"/>
    <property type="match status" value="1"/>
</dbReference>
<gene>
    <name evidence="8" type="ORF">AB1E22_02335</name>
</gene>
<dbReference type="InterPro" id="IPR029787">
    <property type="entry name" value="Nucleotide_cyclase"/>
</dbReference>
<sequence>MKGSKKVFTVNRLLSLLFFVMLLPFMLVSLWSFDYIQKDNINTFENNLSRFTHNTAMESVNRQLEEIGIVFQILNSRITPNGAKGFIEEDHDTLNAILASIVNTLTFFDAAIISDIHDHYRIYPKIQLKGFVPSQRPWYPGVKQKNGIHYSEPYNDLLPDLHNSNNHSVTITVSMDLFDEELLKYGNIAFDLDLYSMSTPLQDIVTPFEGKFLVAAQDGTVIMHSNFREIFHQKIPQRWIDKAIDLEGNFYDAETEKFIFYHSFSDPYWVAFTIVDKEMYDDYIGKAPQTLIIIISLCLVIYTVLVCLCRVYIKSIISRLYMGVNGINVEEQEHNLERVYNNIKKSHLELEEARKISGEDALTGVGSRRNFDTRLDELIAHNEPFYLAILDLDNFKSINDAFGHVVGDSVLKYVSNAGKAILEPKYHIYRFGGEELVALFPGNDYEEYFNLMETWRQVISQRQWRETTLSVTFSCGIAKWKEGETAQDVIIKADKTLYAAKQSGKNVILSSCD</sequence>
<dbReference type="PROSITE" id="PS50887">
    <property type="entry name" value="GGDEF"/>
    <property type="match status" value="1"/>
</dbReference>
<comment type="caution">
    <text evidence="8">The sequence shown here is derived from an EMBL/GenBank/DDBJ whole genome shotgun (WGS) entry which is preliminary data.</text>
</comment>
<dbReference type="InterPro" id="IPR000160">
    <property type="entry name" value="GGDEF_dom"/>
</dbReference>
<feature type="transmembrane region" description="Helical" evidence="6">
    <location>
        <begin position="291"/>
        <end position="313"/>
    </location>
</feature>
<comment type="catalytic activity">
    <reaction evidence="5">
        <text>2 GTP = 3',3'-c-di-GMP + 2 diphosphate</text>
        <dbReference type="Rhea" id="RHEA:24898"/>
        <dbReference type="ChEBI" id="CHEBI:33019"/>
        <dbReference type="ChEBI" id="CHEBI:37565"/>
        <dbReference type="ChEBI" id="CHEBI:58805"/>
        <dbReference type="EC" id="2.7.7.65"/>
    </reaction>
</comment>
<evidence type="ECO:0000256" key="1">
    <source>
        <dbReference type="ARBA" id="ARBA00001946"/>
    </source>
</evidence>
<name>A0ABV3NPW1_9ENTR</name>
<evidence type="ECO:0000313" key="9">
    <source>
        <dbReference type="Proteomes" id="UP001555342"/>
    </source>
</evidence>
<keyword evidence="9" id="KW-1185">Reference proteome</keyword>
<dbReference type="PANTHER" id="PTHR45138:SF9">
    <property type="entry name" value="DIGUANYLATE CYCLASE DGCM-RELATED"/>
    <property type="match status" value="1"/>
</dbReference>
<evidence type="ECO:0000256" key="4">
    <source>
        <dbReference type="ARBA" id="ARBA00023134"/>
    </source>
</evidence>
<feature type="transmembrane region" description="Helical" evidence="6">
    <location>
        <begin position="12"/>
        <end position="33"/>
    </location>
</feature>
<evidence type="ECO:0000256" key="3">
    <source>
        <dbReference type="ARBA" id="ARBA00012528"/>
    </source>
</evidence>
<dbReference type="RefSeq" id="WP_367593906.1">
    <property type="nucleotide sequence ID" value="NZ_JBFMVT010000002.1"/>
</dbReference>
<keyword evidence="4" id="KW-0547">Nucleotide-binding</keyword>
<keyword evidence="6" id="KW-0812">Transmembrane</keyword>
<dbReference type="Proteomes" id="UP001555342">
    <property type="component" value="Unassembled WGS sequence"/>
</dbReference>
<evidence type="ECO:0000256" key="6">
    <source>
        <dbReference type="SAM" id="Phobius"/>
    </source>
</evidence>